<name>A0A2T7P6D5_POMCA</name>
<evidence type="ECO:0000313" key="2">
    <source>
        <dbReference type="EMBL" id="PVD28985.1"/>
    </source>
</evidence>
<dbReference type="GO" id="GO:0016620">
    <property type="term" value="F:oxidoreductase activity, acting on the aldehyde or oxo group of donors, NAD or NADP as acceptor"/>
    <property type="evidence" value="ECO:0007669"/>
    <property type="project" value="InterPro"/>
</dbReference>
<dbReference type="STRING" id="400727.A0A2T7P6D5"/>
<evidence type="ECO:0000259" key="1">
    <source>
        <dbReference type="Pfam" id="PF00171"/>
    </source>
</evidence>
<accession>A0A2T7P6D5</accession>
<reference evidence="2 3" key="1">
    <citation type="submission" date="2018-04" db="EMBL/GenBank/DDBJ databases">
        <title>The genome of golden apple snail Pomacea canaliculata provides insight into stress tolerance and invasive adaptation.</title>
        <authorList>
            <person name="Liu C."/>
            <person name="Liu B."/>
            <person name="Ren Y."/>
            <person name="Zhang Y."/>
            <person name="Wang H."/>
            <person name="Li S."/>
            <person name="Jiang F."/>
            <person name="Yin L."/>
            <person name="Zhang G."/>
            <person name="Qian W."/>
            <person name="Fan W."/>
        </authorList>
    </citation>
    <scope>NUCLEOTIDE SEQUENCE [LARGE SCALE GENOMIC DNA]</scope>
    <source>
        <strain evidence="2">SZHN2017</strain>
        <tissue evidence="2">Muscle</tissue>
    </source>
</reference>
<dbReference type="OMA" id="MDYGPAP"/>
<protein>
    <recommendedName>
        <fullName evidence="1">Aldehyde dehydrogenase domain-containing protein</fullName>
    </recommendedName>
</protein>
<dbReference type="EMBL" id="PZQS01000006">
    <property type="protein sequence ID" value="PVD28985.1"/>
    <property type="molecule type" value="Genomic_DNA"/>
</dbReference>
<dbReference type="Gene3D" id="3.40.309.10">
    <property type="entry name" value="Aldehyde Dehydrogenase, Chain A, domain 2"/>
    <property type="match status" value="1"/>
</dbReference>
<sequence>MAGTSANFGGQANIVKGVFEKLTYAPVADADAVAKAWLDDHGRRFGVFTDGKWTQSETAEYIQALNPATGELLALLQVASQDDISRTLKSARVAFGVWSELTPHARARHIYSLARHIQKHQQLLSVIEALDSGQAIRETRDIDVPQIVRVFYHYTGRAQLLNSEYREYKPYGIVAVLPSWARSLLSLSIRVCAALESGNTVVVCPSPDTSLSALLLAEVAIEAGLPAGVLNVLTDNAERNVMNSLVMHEETDKITFVGTTQEGKTLQKLIAGSGKSLTMELSGKSLMIVFENSDLDSVVEGVVDGIWTSQGQFSSAASRLIVQETVADRLQLKLQRRLENLRVGNSLDKSCELGAMTCSWMPKVVAGFVDEARHEGAQIYQAPISQKSPGWFYPPTLVVGAQASSRIVTEDFVGPVTTLLPFRTAAEAIALANNSPYAMAASIWTENITLALEVAAAVQAGTVWINSHNLCDAAAGVGGPKHSGSGRSGGRRGLLEYMQASWQTKAPVGQLDMNLQTFGSCVAPRPSASCFNRENGDHPLVDRTYKLYYGGVQKRPDGQYSRPVTAAGGQVIGHVAEASRKDVRNAVEAAQKAFVGWSRHAGHNRAQILFYLAENLSVRQEEMADRLELMTGQSKEHCQREVDLSVERLFYWAAFCDKYGGEVQEVPLYGRVIESNEAVGVIGVICPESYPLLAFVSLFAAAIARGNAVIIVPSEKHPLAALDFYQIFDTSDLPGGVVNILSGNSDHLTRCIAEHQDVQAMWYFGSREGSKFVEYASADSLKRTWVNHGRFRYFGDPAQGQGEEWLFHCTQPKTIWTPMGEIFAN</sequence>
<proteinExistence type="predicted"/>
<dbReference type="SUPFAM" id="SSF53720">
    <property type="entry name" value="ALDH-like"/>
    <property type="match status" value="2"/>
</dbReference>
<dbReference type="InterPro" id="IPR016162">
    <property type="entry name" value="Ald_DH_N"/>
</dbReference>
<gene>
    <name evidence="2" type="ORF">C0Q70_11582</name>
</gene>
<dbReference type="OrthoDB" id="310895at2759"/>
<keyword evidence="3" id="KW-1185">Reference proteome</keyword>
<dbReference type="InterPro" id="IPR015590">
    <property type="entry name" value="Aldehyde_DH_dom"/>
</dbReference>
<dbReference type="InterPro" id="IPR016161">
    <property type="entry name" value="Ald_DH/histidinol_DH"/>
</dbReference>
<dbReference type="PANTHER" id="PTHR11699">
    <property type="entry name" value="ALDEHYDE DEHYDROGENASE-RELATED"/>
    <property type="match status" value="1"/>
</dbReference>
<comment type="caution">
    <text evidence="2">The sequence shown here is derived from an EMBL/GenBank/DDBJ whole genome shotgun (WGS) entry which is preliminary data.</text>
</comment>
<evidence type="ECO:0000313" key="3">
    <source>
        <dbReference type="Proteomes" id="UP000245119"/>
    </source>
</evidence>
<feature type="domain" description="Aldehyde dehydrogenase" evidence="1">
    <location>
        <begin position="53"/>
        <end position="501"/>
    </location>
</feature>
<dbReference type="Gene3D" id="3.40.605.10">
    <property type="entry name" value="Aldehyde Dehydrogenase, Chain A, domain 1"/>
    <property type="match status" value="2"/>
</dbReference>
<organism evidence="2 3">
    <name type="scientific">Pomacea canaliculata</name>
    <name type="common">Golden apple snail</name>
    <dbReference type="NCBI Taxonomy" id="400727"/>
    <lineage>
        <taxon>Eukaryota</taxon>
        <taxon>Metazoa</taxon>
        <taxon>Spiralia</taxon>
        <taxon>Lophotrochozoa</taxon>
        <taxon>Mollusca</taxon>
        <taxon>Gastropoda</taxon>
        <taxon>Caenogastropoda</taxon>
        <taxon>Architaenioglossa</taxon>
        <taxon>Ampullarioidea</taxon>
        <taxon>Ampullariidae</taxon>
        <taxon>Pomacea</taxon>
    </lineage>
</organism>
<dbReference type="InterPro" id="IPR016163">
    <property type="entry name" value="Ald_DH_C"/>
</dbReference>
<feature type="domain" description="Aldehyde dehydrogenase" evidence="1">
    <location>
        <begin position="566"/>
        <end position="788"/>
    </location>
</feature>
<dbReference type="Proteomes" id="UP000245119">
    <property type="component" value="Linkage Group LG6"/>
</dbReference>
<dbReference type="AlphaFoldDB" id="A0A2T7P6D5"/>
<dbReference type="Pfam" id="PF00171">
    <property type="entry name" value="Aldedh"/>
    <property type="match status" value="2"/>
</dbReference>